<reference evidence="3" key="1">
    <citation type="journal article" date="2019" name="Int. J. Syst. Evol. Microbiol.">
        <title>The Global Catalogue of Microorganisms (GCM) 10K type strain sequencing project: providing services to taxonomists for standard genome sequencing and annotation.</title>
        <authorList>
            <consortium name="The Broad Institute Genomics Platform"/>
            <consortium name="The Broad Institute Genome Sequencing Center for Infectious Disease"/>
            <person name="Wu L."/>
            <person name="Ma J."/>
        </authorList>
    </citation>
    <scope>NUCLEOTIDE SEQUENCE [LARGE SCALE GENOMIC DNA]</scope>
    <source>
        <strain evidence="3">CGMCC 1.19062</strain>
    </source>
</reference>
<dbReference type="RefSeq" id="WP_379875069.1">
    <property type="nucleotide sequence ID" value="NZ_JBHUIP010000003.1"/>
</dbReference>
<evidence type="ECO:0008006" key="4">
    <source>
        <dbReference type="Google" id="ProtNLM"/>
    </source>
</evidence>
<protein>
    <recommendedName>
        <fullName evidence="4">17 kDa surface antigen</fullName>
    </recommendedName>
</protein>
<dbReference type="Proteomes" id="UP001597295">
    <property type="component" value="Unassembled WGS sequence"/>
</dbReference>
<evidence type="ECO:0000313" key="3">
    <source>
        <dbReference type="Proteomes" id="UP001597295"/>
    </source>
</evidence>
<keyword evidence="3" id="KW-1185">Reference proteome</keyword>
<gene>
    <name evidence="2" type="ORF">ACFSM5_04585</name>
</gene>
<dbReference type="EMBL" id="JBHUIP010000003">
    <property type="protein sequence ID" value="MFD2262153.1"/>
    <property type="molecule type" value="Genomic_DNA"/>
</dbReference>
<dbReference type="PROSITE" id="PS51257">
    <property type="entry name" value="PROKAR_LIPOPROTEIN"/>
    <property type="match status" value="1"/>
</dbReference>
<evidence type="ECO:0000256" key="1">
    <source>
        <dbReference type="SAM" id="SignalP"/>
    </source>
</evidence>
<keyword evidence="1" id="KW-0732">Signal</keyword>
<evidence type="ECO:0000313" key="2">
    <source>
        <dbReference type="EMBL" id="MFD2262153.1"/>
    </source>
</evidence>
<sequence length="170" mass="16995">MKVSSIGMLILAAAIGVGGCTANPGGSGQIGDSCSDLGWGKIVGTAGGAAAGGYLGSRWKGAGSGTQTAATVAGTLLGAAGGFFAGRSIDRGQCESATMARQQALNSNQPINWNQGNASGTFTPTGRTGSLSNGQICKEYEQTIRIDGQLETGVGQACQRPDGKWEIHNG</sequence>
<organism evidence="2 3">
    <name type="scientific">Lacibacterium aquatile</name>
    <dbReference type="NCBI Taxonomy" id="1168082"/>
    <lineage>
        <taxon>Bacteria</taxon>
        <taxon>Pseudomonadati</taxon>
        <taxon>Pseudomonadota</taxon>
        <taxon>Alphaproteobacteria</taxon>
        <taxon>Rhodospirillales</taxon>
        <taxon>Rhodospirillaceae</taxon>
    </lineage>
</organism>
<feature type="chain" id="PRO_5046519427" description="17 kDa surface antigen" evidence="1">
    <location>
        <begin position="23"/>
        <end position="170"/>
    </location>
</feature>
<accession>A0ABW5DLY4</accession>
<feature type="signal peptide" evidence="1">
    <location>
        <begin position="1"/>
        <end position="22"/>
    </location>
</feature>
<name>A0ABW5DLY4_9PROT</name>
<proteinExistence type="predicted"/>
<comment type="caution">
    <text evidence="2">The sequence shown here is derived from an EMBL/GenBank/DDBJ whole genome shotgun (WGS) entry which is preliminary data.</text>
</comment>